<dbReference type="InParanoid" id="K3WT97"/>
<reference evidence="4" key="1">
    <citation type="journal article" date="2010" name="Genome Biol.">
        <title>Genome sequence of the necrotrophic plant pathogen Pythium ultimum reveals original pathogenicity mechanisms and effector repertoire.</title>
        <authorList>
            <person name="Levesque C.A."/>
            <person name="Brouwer H."/>
            <person name="Cano L."/>
            <person name="Hamilton J.P."/>
            <person name="Holt C."/>
            <person name="Huitema E."/>
            <person name="Raffaele S."/>
            <person name="Robideau G.P."/>
            <person name="Thines M."/>
            <person name="Win J."/>
            <person name="Zerillo M.M."/>
            <person name="Beakes G.W."/>
            <person name="Boore J.L."/>
            <person name="Busam D."/>
            <person name="Dumas B."/>
            <person name="Ferriera S."/>
            <person name="Fuerstenberg S.I."/>
            <person name="Gachon C.M."/>
            <person name="Gaulin E."/>
            <person name="Govers F."/>
            <person name="Grenville-Briggs L."/>
            <person name="Horner N."/>
            <person name="Hostetler J."/>
            <person name="Jiang R.H."/>
            <person name="Johnson J."/>
            <person name="Krajaejun T."/>
            <person name="Lin H."/>
            <person name="Meijer H.J."/>
            <person name="Moore B."/>
            <person name="Morris P."/>
            <person name="Phuntmart V."/>
            <person name="Puiu D."/>
            <person name="Shetty J."/>
            <person name="Stajich J.E."/>
            <person name="Tripathy S."/>
            <person name="Wawra S."/>
            <person name="van West P."/>
            <person name="Whitty B.R."/>
            <person name="Coutinho P.M."/>
            <person name="Henrissat B."/>
            <person name="Martin F."/>
            <person name="Thomas P.D."/>
            <person name="Tyler B.M."/>
            <person name="De Vries R.P."/>
            <person name="Kamoun S."/>
            <person name="Yandell M."/>
            <person name="Tisserat N."/>
            <person name="Buell C.R."/>
        </authorList>
    </citation>
    <scope>NUCLEOTIDE SEQUENCE</scope>
    <source>
        <strain evidence="4">DAOM:BR144</strain>
    </source>
</reference>
<feature type="region of interest" description="Disordered" evidence="1">
    <location>
        <begin position="578"/>
        <end position="603"/>
    </location>
</feature>
<dbReference type="AlphaFoldDB" id="K3WT97"/>
<reference evidence="3" key="3">
    <citation type="submission" date="2015-02" db="UniProtKB">
        <authorList>
            <consortium name="EnsemblProtists"/>
        </authorList>
    </citation>
    <scope>IDENTIFICATION</scope>
    <source>
        <strain evidence="3">DAOM BR144</strain>
    </source>
</reference>
<proteinExistence type="predicted"/>
<feature type="transmembrane region" description="Helical" evidence="2">
    <location>
        <begin position="48"/>
        <end position="72"/>
    </location>
</feature>
<evidence type="ECO:0000256" key="2">
    <source>
        <dbReference type="SAM" id="Phobius"/>
    </source>
</evidence>
<dbReference type="eggNOG" id="ENOG502QQNI">
    <property type="taxonomic scope" value="Eukaryota"/>
</dbReference>
<dbReference type="VEuPathDB" id="FungiDB:PYU1_G008175"/>
<keyword evidence="2" id="KW-1133">Transmembrane helix</keyword>
<reference evidence="4" key="2">
    <citation type="submission" date="2010-04" db="EMBL/GenBank/DDBJ databases">
        <authorList>
            <person name="Buell R."/>
            <person name="Hamilton J."/>
            <person name="Hostetler J."/>
        </authorList>
    </citation>
    <scope>NUCLEOTIDE SEQUENCE [LARGE SCALE GENOMIC DNA]</scope>
    <source>
        <strain evidence="4">DAOM:BR144</strain>
    </source>
</reference>
<evidence type="ECO:0000313" key="4">
    <source>
        <dbReference type="Proteomes" id="UP000019132"/>
    </source>
</evidence>
<dbReference type="HOGENOM" id="CLU_023769_1_0_1"/>
<keyword evidence="2" id="KW-0472">Membrane</keyword>
<protein>
    <recommendedName>
        <fullName evidence="5">Glycosyl transferase family 1 domain-containing protein</fullName>
    </recommendedName>
</protein>
<keyword evidence="4" id="KW-1185">Reference proteome</keyword>
<organism evidence="3 4">
    <name type="scientific">Globisporangium ultimum (strain ATCC 200006 / CBS 805.95 / DAOM BR144)</name>
    <name type="common">Pythium ultimum</name>
    <dbReference type="NCBI Taxonomy" id="431595"/>
    <lineage>
        <taxon>Eukaryota</taxon>
        <taxon>Sar</taxon>
        <taxon>Stramenopiles</taxon>
        <taxon>Oomycota</taxon>
        <taxon>Peronosporomycetes</taxon>
        <taxon>Pythiales</taxon>
        <taxon>Pythiaceae</taxon>
        <taxon>Globisporangium</taxon>
    </lineage>
</organism>
<evidence type="ECO:0008006" key="5">
    <source>
        <dbReference type="Google" id="ProtNLM"/>
    </source>
</evidence>
<dbReference type="Gene3D" id="3.40.50.2000">
    <property type="entry name" value="Glycogen Phosphorylase B"/>
    <property type="match status" value="1"/>
</dbReference>
<sequence>MVASASSPLSSLAVVPEFEPLRLGRENEDCDEAGTASQKLLRAKRKNVLIVNVLAVLVTLGIFSILLEYTAIADRTARKTPRFQYHQLYKGGEENLHAEAAGNDGATQLYASLVDVYDESEEDDENDNNETPAVDAGTLNQQANLALGELYQLNTLYDACMTDEKDAVIDWSSSPVLREHDAPELLLNALRKCPDVDVFVPATIRGDHEYCQDAAVYTKFLQSRMLPSWVLDAHFHDASANRTVTYAELCPKTPLLFLNHHWYPAFLPEASKQSKSVYLSPNIDSTQLQREHLVNADVVLCKTKTCFRRVSAWYAQEAQRNANAVAAKVLYTRFTSPNPTVPLQRQPDVVLPSKEYSKPQFVHFAGASGSNKGTRQVLQCWLSKPQFPRLDVVLDDATYSAFFKSDFDAQIRRSPNVRVDTTLHEKESMEFAKRVTAASFVVAPSESESYGHTINQARAAGAVVVTTDAAPMNELVPRSSTMGVAVAAMRQINAQQFLGSGFKGAMGLQGGKGLVAHFTAENVCDAIEALLRNTQEQTRHAIAVRAHTQYYLDMHVFASAMTELRTYARLQAQKTRTMTTADNARSPVPEGVQRLGSVAPMAS</sequence>
<dbReference type="EMBL" id="GL376619">
    <property type="status" value="NOT_ANNOTATED_CDS"/>
    <property type="molecule type" value="Genomic_DNA"/>
</dbReference>
<dbReference type="EnsemblProtists" id="PYU1_T008191">
    <property type="protein sequence ID" value="PYU1_T008191"/>
    <property type="gene ID" value="PYU1_G008175"/>
</dbReference>
<dbReference type="SUPFAM" id="SSF53756">
    <property type="entry name" value="UDP-Glycosyltransferase/glycogen phosphorylase"/>
    <property type="match status" value="1"/>
</dbReference>
<evidence type="ECO:0000313" key="3">
    <source>
        <dbReference type="EnsemblProtists" id="PYU1_T008191"/>
    </source>
</evidence>
<evidence type="ECO:0000256" key="1">
    <source>
        <dbReference type="SAM" id="MobiDB-lite"/>
    </source>
</evidence>
<name>K3WT97_GLOUD</name>
<accession>K3WT97</accession>
<keyword evidence="2" id="KW-0812">Transmembrane</keyword>
<dbReference type="Proteomes" id="UP000019132">
    <property type="component" value="Unassembled WGS sequence"/>
</dbReference>